<evidence type="ECO:0000313" key="14">
    <source>
        <dbReference type="Proteomes" id="UP000694523"/>
    </source>
</evidence>
<dbReference type="InterPro" id="IPR000276">
    <property type="entry name" value="GPCR_Rhodpsn"/>
</dbReference>
<evidence type="ECO:0000256" key="5">
    <source>
        <dbReference type="ARBA" id="ARBA00023040"/>
    </source>
</evidence>
<evidence type="ECO:0000259" key="12">
    <source>
        <dbReference type="PROSITE" id="PS50262"/>
    </source>
</evidence>
<evidence type="ECO:0000256" key="4">
    <source>
        <dbReference type="ARBA" id="ARBA00022989"/>
    </source>
</evidence>
<keyword evidence="8 9" id="KW-0807">Transducer</keyword>
<dbReference type="Proteomes" id="UP000694523">
    <property type="component" value="Unplaced"/>
</dbReference>
<name>A0A8C6SJX2_9GOBI</name>
<feature type="domain" description="G-protein coupled receptors family 1 profile" evidence="12">
    <location>
        <begin position="54"/>
        <end position="301"/>
    </location>
</feature>
<keyword evidence="3 9" id="KW-0812">Transmembrane</keyword>
<evidence type="ECO:0000256" key="10">
    <source>
        <dbReference type="SAM" id="MobiDB-lite"/>
    </source>
</evidence>
<feature type="transmembrane region" description="Helical" evidence="11">
    <location>
        <begin position="74"/>
        <end position="98"/>
    </location>
</feature>
<evidence type="ECO:0000256" key="7">
    <source>
        <dbReference type="ARBA" id="ARBA00023170"/>
    </source>
</evidence>
<feature type="region of interest" description="Disordered" evidence="10">
    <location>
        <begin position="1"/>
        <end position="25"/>
    </location>
</feature>
<keyword evidence="7 9" id="KW-0675">Receptor</keyword>
<dbReference type="Gene3D" id="1.20.1070.10">
    <property type="entry name" value="Rhodopsin 7-helix transmembrane proteins"/>
    <property type="match status" value="1"/>
</dbReference>
<dbReference type="GO" id="GO:0004930">
    <property type="term" value="F:G protein-coupled receptor activity"/>
    <property type="evidence" value="ECO:0007669"/>
    <property type="project" value="UniProtKB-KW"/>
</dbReference>
<feature type="transmembrane region" description="Helical" evidence="11">
    <location>
        <begin position="110"/>
        <end position="135"/>
    </location>
</feature>
<evidence type="ECO:0000256" key="11">
    <source>
        <dbReference type="SAM" id="Phobius"/>
    </source>
</evidence>
<evidence type="ECO:0000256" key="3">
    <source>
        <dbReference type="ARBA" id="ARBA00022692"/>
    </source>
</evidence>
<evidence type="ECO:0000256" key="2">
    <source>
        <dbReference type="ARBA" id="ARBA00022475"/>
    </source>
</evidence>
<dbReference type="SUPFAM" id="SSF81321">
    <property type="entry name" value="Family A G protein-coupled receptor-like"/>
    <property type="match status" value="1"/>
</dbReference>
<dbReference type="Ensembl" id="ENSNMLT00000007267.1">
    <property type="protein sequence ID" value="ENSNMLP00000006354.1"/>
    <property type="gene ID" value="ENSNMLG00000004606.1"/>
</dbReference>
<comment type="subcellular location">
    <subcellularLocation>
        <location evidence="1">Cell membrane</location>
        <topology evidence="1">Multi-pass membrane protein</topology>
    </subcellularLocation>
</comment>
<protein>
    <submittedName>
        <fullName evidence="13">G protein-coupled receptor 142</fullName>
    </submittedName>
</protein>
<keyword evidence="5 9" id="KW-0297">G-protein coupled receptor</keyword>
<organism evidence="13 14">
    <name type="scientific">Neogobius melanostomus</name>
    <name type="common">round goby</name>
    <dbReference type="NCBI Taxonomy" id="47308"/>
    <lineage>
        <taxon>Eukaryota</taxon>
        <taxon>Metazoa</taxon>
        <taxon>Chordata</taxon>
        <taxon>Craniata</taxon>
        <taxon>Vertebrata</taxon>
        <taxon>Euteleostomi</taxon>
        <taxon>Actinopterygii</taxon>
        <taxon>Neopterygii</taxon>
        <taxon>Teleostei</taxon>
        <taxon>Neoteleostei</taxon>
        <taxon>Acanthomorphata</taxon>
        <taxon>Gobiaria</taxon>
        <taxon>Gobiiformes</taxon>
        <taxon>Gobioidei</taxon>
        <taxon>Gobiidae</taxon>
        <taxon>Benthophilinae</taxon>
        <taxon>Neogobiini</taxon>
        <taxon>Neogobius</taxon>
    </lineage>
</organism>
<feature type="transmembrane region" description="Helical" evidence="11">
    <location>
        <begin position="41"/>
        <end position="62"/>
    </location>
</feature>
<dbReference type="PANTHER" id="PTHR46272:SF1">
    <property type="entry name" value="G-PROTEIN COUPLED RECEPTOR 142-RELATED"/>
    <property type="match status" value="1"/>
</dbReference>
<evidence type="ECO:0000256" key="6">
    <source>
        <dbReference type="ARBA" id="ARBA00023136"/>
    </source>
</evidence>
<comment type="similarity">
    <text evidence="9">Belongs to the G-protein coupled receptor 1 family.</text>
</comment>
<dbReference type="Pfam" id="PF00001">
    <property type="entry name" value="7tm_1"/>
    <property type="match status" value="1"/>
</dbReference>
<evidence type="ECO:0000313" key="13">
    <source>
        <dbReference type="Ensembl" id="ENSNMLP00000006354.1"/>
    </source>
</evidence>
<keyword evidence="6 11" id="KW-0472">Membrane</keyword>
<dbReference type="AlphaFoldDB" id="A0A8C6SJX2"/>
<reference evidence="13" key="2">
    <citation type="submission" date="2025-09" db="UniProtKB">
        <authorList>
            <consortium name="Ensembl"/>
        </authorList>
    </citation>
    <scope>IDENTIFICATION</scope>
</reference>
<feature type="transmembrane region" description="Helical" evidence="11">
    <location>
        <begin position="156"/>
        <end position="176"/>
    </location>
</feature>
<keyword evidence="2" id="KW-1003">Cell membrane</keyword>
<dbReference type="PROSITE" id="PS00237">
    <property type="entry name" value="G_PROTEIN_RECEP_F1_1"/>
    <property type="match status" value="1"/>
</dbReference>
<keyword evidence="14" id="KW-1185">Reference proteome</keyword>
<dbReference type="PRINTS" id="PR00237">
    <property type="entry name" value="GPCRRHODOPSN"/>
</dbReference>
<sequence>NVLDASVMSWSDGSDPDALRPGSDPDLDPGRSRCVLGVIPVVYYTVLLCVGLPVNCLALAALCRLCARSKSPLYAFLVSMTTADMLAQVSIVLVDFLLETAVFHRAVPLLLLRVVSAAEFGANHASIWAAVPLTVDRYAALCHPLLHRRLRSPTRTRRTIGVVILLALASGIPFFYWPDLWRTQTPPTARDAALIWSHVTIIYFLPCSIFLTLNARIVWTLRHRERTALSRGPRTPYSRSTPHRAPRGTRGAFSLLWGPRVVALLLHLHLSTVNRSWGVHLLYDLANMAAMLNTALNLLLYCATSRPIRRAAHDVVCDIIRNALLHWGAPLRLYLNSLHVGLTRSSDSEVSWDQFI</sequence>
<keyword evidence="4 11" id="KW-1133">Transmembrane helix</keyword>
<dbReference type="PANTHER" id="PTHR46272">
    <property type="entry name" value="G_PROTEIN_RECEP_F1_2 DOMAIN-CONTAINING PROTEIN"/>
    <property type="match status" value="1"/>
</dbReference>
<feature type="transmembrane region" description="Helical" evidence="11">
    <location>
        <begin position="196"/>
        <end position="219"/>
    </location>
</feature>
<evidence type="ECO:0000256" key="9">
    <source>
        <dbReference type="RuleBase" id="RU000688"/>
    </source>
</evidence>
<dbReference type="PROSITE" id="PS50262">
    <property type="entry name" value="G_PROTEIN_RECEP_F1_2"/>
    <property type="match status" value="1"/>
</dbReference>
<evidence type="ECO:0000256" key="1">
    <source>
        <dbReference type="ARBA" id="ARBA00004651"/>
    </source>
</evidence>
<reference evidence="13" key="1">
    <citation type="submission" date="2025-08" db="UniProtKB">
        <authorList>
            <consortium name="Ensembl"/>
        </authorList>
    </citation>
    <scope>IDENTIFICATION</scope>
</reference>
<dbReference type="GO" id="GO:0005886">
    <property type="term" value="C:plasma membrane"/>
    <property type="evidence" value="ECO:0007669"/>
    <property type="project" value="UniProtKB-SubCell"/>
</dbReference>
<dbReference type="InterPro" id="IPR017452">
    <property type="entry name" value="GPCR_Rhodpsn_7TM"/>
</dbReference>
<accession>A0A8C6SJX2</accession>
<evidence type="ECO:0000256" key="8">
    <source>
        <dbReference type="ARBA" id="ARBA00023224"/>
    </source>
</evidence>
<dbReference type="InterPro" id="IPR052477">
    <property type="entry name" value="Orphan_GPCR1"/>
</dbReference>
<proteinExistence type="inferred from homology"/>